<name>A0A212LYH5_9FIRM</name>
<organism evidence="1">
    <name type="scientific">uncultured Sporomusa sp</name>
    <dbReference type="NCBI Taxonomy" id="307249"/>
    <lineage>
        <taxon>Bacteria</taxon>
        <taxon>Bacillati</taxon>
        <taxon>Bacillota</taxon>
        <taxon>Negativicutes</taxon>
        <taxon>Selenomonadales</taxon>
        <taxon>Sporomusaceae</taxon>
        <taxon>Sporomusa</taxon>
        <taxon>environmental samples</taxon>
    </lineage>
</organism>
<gene>
    <name evidence="1" type="ORF">KL86SPO_50363</name>
</gene>
<accession>A0A212LYH5</accession>
<protein>
    <recommendedName>
        <fullName evidence="2">Abortive infection protein-like C-terminal domain-containing protein</fullName>
    </recommendedName>
</protein>
<dbReference type="EMBL" id="FMJE01000005">
    <property type="protein sequence ID" value="SCM82592.1"/>
    <property type="molecule type" value="Genomic_DNA"/>
</dbReference>
<reference evidence="1" key="1">
    <citation type="submission" date="2016-08" db="EMBL/GenBank/DDBJ databases">
        <authorList>
            <person name="Seilhamer J.J."/>
        </authorList>
    </citation>
    <scope>NUCLEOTIDE SEQUENCE</scope>
    <source>
        <strain evidence="1">86</strain>
    </source>
</reference>
<sequence>MQLNTKTLEKLRVIINGDDTADYRSGPKLVNFFNALGFKDNYGHGFPSRWEYTDEKLRALNGKPELDKCIRNTFAVVNYIGRIDELDSLITDFNQYMAFDKWSVVRDNDTITFKKLDKVVVDSGKKNSAELKEDEFLKMTFSVNVDSLGLDSNVSEIIKLRLKEVEACIGNEASLAAILLIGSIMEGVLLGTASMYPQQFNQAPSAPKDRDTGKARKFPDWTLNNFIDVASDVGLLKHDVKKFSHVVRDFRNYIHPYAQMSSRFSPDKHTALICFQVLKAAISQIGTFQKNHQGGKLS</sequence>
<proteinExistence type="predicted"/>
<dbReference type="AlphaFoldDB" id="A0A212LYH5"/>
<dbReference type="RefSeq" id="WP_288185244.1">
    <property type="nucleotide sequence ID" value="NZ_LT608335.1"/>
</dbReference>
<evidence type="ECO:0008006" key="2">
    <source>
        <dbReference type="Google" id="ProtNLM"/>
    </source>
</evidence>
<evidence type="ECO:0000313" key="1">
    <source>
        <dbReference type="EMBL" id="SCM82592.1"/>
    </source>
</evidence>